<evidence type="ECO:0000256" key="1">
    <source>
        <dbReference type="SAM" id="MobiDB-lite"/>
    </source>
</evidence>
<reference evidence="2 3" key="1">
    <citation type="submission" date="2019-08" db="EMBL/GenBank/DDBJ databases">
        <title>Whole genome of Aphis craccivora.</title>
        <authorList>
            <person name="Voronova N.V."/>
            <person name="Shulinski R.S."/>
            <person name="Bandarenka Y.V."/>
            <person name="Zhorov D.G."/>
            <person name="Warner D."/>
        </authorList>
    </citation>
    <scope>NUCLEOTIDE SEQUENCE [LARGE SCALE GENOMIC DNA]</scope>
    <source>
        <strain evidence="2">180601</strain>
        <tissue evidence="2">Whole Body</tissue>
    </source>
</reference>
<sequence length="81" mass="9202">MNTPGSYFDDDIKSNINDNTQCSKNEGKHNDTSIKLIPTNIYNHIYSLEIKLESRTLNSSFVVIINKDMISYTSTLTLVKT</sequence>
<keyword evidence="3" id="KW-1185">Reference proteome</keyword>
<proteinExistence type="predicted"/>
<feature type="region of interest" description="Disordered" evidence="1">
    <location>
        <begin position="1"/>
        <end position="29"/>
    </location>
</feature>
<comment type="caution">
    <text evidence="2">The sequence shown here is derived from an EMBL/GenBank/DDBJ whole genome shotgun (WGS) entry which is preliminary data.</text>
</comment>
<protein>
    <submittedName>
        <fullName evidence="2">Uncharacterized protein</fullName>
    </submittedName>
</protein>
<accession>A0A6G0ZJJ3</accession>
<name>A0A6G0ZJJ3_APHCR</name>
<evidence type="ECO:0000313" key="2">
    <source>
        <dbReference type="EMBL" id="KAF0771444.1"/>
    </source>
</evidence>
<feature type="compositionally biased region" description="Polar residues" evidence="1">
    <location>
        <begin position="14"/>
        <end position="24"/>
    </location>
</feature>
<dbReference type="EMBL" id="VUJU01000294">
    <property type="protein sequence ID" value="KAF0771444.1"/>
    <property type="molecule type" value="Genomic_DNA"/>
</dbReference>
<dbReference type="Proteomes" id="UP000478052">
    <property type="component" value="Unassembled WGS sequence"/>
</dbReference>
<gene>
    <name evidence="2" type="ORF">FWK35_00027559</name>
</gene>
<organism evidence="2 3">
    <name type="scientific">Aphis craccivora</name>
    <name type="common">Cowpea aphid</name>
    <dbReference type="NCBI Taxonomy" id="307492"/>
    <lineage>
        <taxon>Eukaryota</taxon>
        <taxon>Metazoa</taxon>
        <taxon>Ecdysozoa</taxon>
        <taxon>Arthropoda</taxon>
        <taxon>Hexapoda</taxon>
        <taxon>Insecta</taxon>
        <taxon>Pterygota</taxon>
        <taxon>Neoptera</taxon>
        <taxon>Paraneoptera</taxon>
        <taxon>Hemiptera</taxon>
        <taxon>Sternorrhyncha</taxon>
        <taxon>Aphidomorpha</taxon>
        <taxon>Aphidoidea</taxon>
        <taxon>Aphididae</taxon>
        <taxon>Aphidini</taxon>
        <taxon>Aphis</taxon>
        <taxon>Aphis</taxon>
    </lineage>
</organism>
<evidence type="ECO:0000313" key="3">
    <source>
        <dbReference type="Proteomes" id="UP000478052"/>
    </source>
</evidence>
<dbReference type="AlphaFoldDB" id="A0A6G0ZJJ3"/>